<dbReference type="GO" id="GO:0016787">
    <property type="term" value="F:hydrolase activity"/>
    <property type="evidence" value="ECO:0007669"/>
    <property type="project" value="UniProtKB-KW"/>
</dbReference>
<protein>
    <submittedName>
        <fullName evidence="2">PIG-L deacetylase family protein</fullName>
        <ecNumber evidence="2">3.5.1.-</ecNumber>
    </submittedName>
</protein>
<accession>A0ABV6PAF1</accession>
<comment type="caution">
    <text evidence="2">The sequence shown here is derived from an EMBL/GenBank/DDBJ whole genome shotgun (WGS) entry which is preliminary data.</text>
</comment>
<reference evidence="2 3" key="1">
    <citation type="submission" date="2024-09" db="EMBL/GenBank/DDBJ databases">
        <authorList>
            <person name="Sun Q."/>
            <person name="Mori K."/>
        </authorList>
    </citation>
    <scope>NUCLEOTIDE SEQUENCE [LARGE SCALE GENOMIC DNA]</scope>
    <source>
        <strain evidence="2 3">NCAIM B.02604</strain>
    </source>
</reference>
<dbReference type="EC" id="3.5.1.-" evidence="2"/>
<evidence type="ECO:0000256" key="1">
    <source>
        <dbReference type="ARBA" id="ARBA00022833"/>
    </source>
</evidence>
<dbReference type="EMBL" id="JBHLUB010000003">
    <property type="protein sequence ID" value="MFC0581347.1"/>
    <property type="molecule type" value="Genomic_DNA"/>
</dbReference>
<keyword evidence="1" id="KW-0862">Zinc</keyword>
<dbReference type="RefSeq" id="WP_377458034.1">
    <property type="nucleotide sequence ID" value="NZ_JBHLUB010000003.1"/>
</dbReference>
<evidence type="ECO:0000313" key="3">
    <source>
        <dbReference type="Proteomes" id="UP001589862"/>
    </source>
</evidence>
<dbReference type="InterPro" id="IPR003737">
    <property type="entry name" value="GlcNAc_PI_deacetylase-related"/>
</dbReference>
<dbReference type="Proteomes" id="UP001589862">
    <property type="component" value="Unassembled WGS sequence"/>
</dbReference>
<dbReference type="PANTHER" id="PTHR12993">
    <property type="entry name" value="N-ACETYLGLUCOSAMINYL-PHOSPHATIDYLINOSITOL DE-N-ACETYLASE-RELATED"/>
    <property type="match status" value="1"/>
</dbReference>
<dbReference type="PANTHER" id="PTHR12993:SF28">
    <property type="entry name" value="LMBE FAMILY PROTEIN"/>
    <property type="match status" value="1"/>
</dbReference>
<name>A0ABV6PAF1_9MICC</name>
<keyword evidence="3" id="KW-1185">Reference proteome</keyword>
<sequence>MSNIPLTSVADFVAKTQTKKVLVIVAHPDDADFGSGATVAALVDAGVEVSYCVVTSGDAGGFEDDGQDVIAERREAEQRAAADVYGVGNIHYLRERDGFVVPSFELQKQLIRVMRTERADTIVTQHPEHSWTSFQRSHPDHMAVGKAVVQAVYPAVENPYAFPELRWDEGLEPYRVHQLLMMAAPDHLVNVAFEVTDYVDAKINALLEHASQHPDVPKMKEFVRNKLRQTYEDMGGIEEGAAETFQRVVVNSPETIAGF</sequence>
<organism evidence="2 3">
    <name type="scientific">Micrococcoides hystricis</name>
    <dbReference type="NCBI Taxonomy" id="1572761"/>
    <lineage>
        <taxon>Bacteria</taxon>
        <taxon>Bacillati</taxon>
        <taxon>Actinomycetota</taxon>
        <taxon>Actinomycetes</taxon>
        <taxon>Micrococcales</taxon>
        <taxon>Micrococcaceae</taxon>
        <taxon>Micrococcoides</taxon>
    </lineage>
</organism>
<dbReference type="Gene3D" id="3.40.50.10320">
    <property type="entry name" value="LmbE-like"/>
    <property type="match status" value="1"/>
</dbReference>
<keyword evidence="2" id="KW-0378">Hydrolase</keyword>
<gene>
    <name evidence="2" type="ORF">ACFFFR_02935</name>
</gene>
<dbReference type="Pfam" id="PF02585">
    <property type="entry name" value="PIG-L"/>
    <property type="match status" value="1"/>
</dbReference>
<proteinExistence type="predicted"/>
<dbReference type="InterPro" id="IPR024078">
    <property type="entry name" value="LmbE-like_dom_sf"/>
</dbReference>
<evidence type="ECO:0000313" key="2">
    <source>
        <dbReference type="EMBL" id="MFC0581347.1"/>
    </source>
</evidence>
<dbReference type="SUPFAM" id="SSF102588">
    <property type="entry name" value="LmbE-like"/>
    <property type="match status" value="1"/>
</dbReference>